<evidence type="ECO:0000259" key="1">
    <source>
        <dbReference type="Pfam" id="PF04471"/>
    </source>
</evidence>
<dbReference type="Gene3D" id="3.40.1350.10">
    <property type="match status" value="1"/>
</dbReference>
<keyword evidence="3" id="KW-0378">Hydrolase</keyword>
<dbReference type="Proteomes" id="UP000618240">
    <property type="component" value="Unassembled WGS sequence"/>
</dbReference>
<accession>A0ABS8A4S4</accession>
<dbReference type="EMBL" id="JAERSE020000005">
    <property type="protein sequence ID" value="MCA6068977.1"/>
    <property type="molecule type" value="Genomic_DNA"/>
</dbReference>
<dbReference type="InterPro" id="IPR049050">
    <property type="entry name" value="nSTAND3"/>
</dbReference>
<keyword evidence="3" id="KW-0255">Endonuclease</keyword>
<keyword evidence="3" id="KW-0540">Nuclease</keyword>
<dbReference type="Pfam" id="PF04471">
    <property type="entry name" value="Mrr_cat"/>
    <property type="match status" value="1"/>
</dbReference>
<dbReference type="GO" id="GO:0004519">
    <property type="term" value="F:endonuclease activity"/>
    <property type="evidence" value="ECO:0007669"/>
    <property type="project" value="UniProtKB-KW"/>
</dbReference>
<evidence type="ECO:0000313" key="4">
    <source>
        <dbReference type="Proteomes" id="UP000618240"/>
    </source>
</evidence>
<feature type="domain" description="Restriction endonuclease type IV Mrr" evidence="1">
    <location>
        <begin position="9"/>
        <end position="67"/>
    </location>
</feature>
<protein>
    <submittedName>
        <fullName evidence="3">Restriction endonuclease</fullName>
    </submittedName>
</protein>
<evidence type="ECO:0000259" key="2">
    <source>
        <dbReference type="Pfam" id="PF20720"/>
    </source>
</evidence>
<dbReference type="InterPro" id="IPR007560">
    <property type="entry name" value="Restrct_endonuc_IV_Mrr"/>
</dbReference>
<organism evidence="3 4">
    <name type="scientific">Chryseobacterium tagetis</name>
    <dbReference type="NCBI Taxonomy" id="2801334"/>
    <lineage>
        <taxon>Bacteria</taxon>
        <taxon>Pseudomonadati</taxon>
        <taxon>Bacteroidota</taxon>
        <taxon>Flavobacteriia</taxon>
        <taxon>Flavobacteriales</taxon>
        <taxon>Weeksellaceae</taxon>
        <taxon>Chryseobacterium group</taxon>
        <taxon>Chryseobacterium</taxon>
    </lineage>
</organism>
<proteinExistence type="predicted"/>
<dbReference type="Gene3D" id="3.40.50.300">
    <property type="entry name" value="P-loop containing nucleotide triphosphate hydrolases"/>
    <property type="match status" value="1"/>
</dbReference>
<sequence length="750" mass="88728">MTQYDLNIFSPSEFEEFCRDILQVKLNIFIESFKTGKDGGIDLRFSTPENKNVIIQSKRYKDITSLKNNLKKEVPKVKKLNPSSYIITTSIGLSPYNKEEIKKLFEPYIESTENIYGKDDLLNILAQNKKIEEKYYKLWIASTTILEKVIHNKIYNQSQFELQEIKNQTKLFVQNESFHEALKILDKYRYIIISGIPGIGKTTLSRILTQYLLSNGYDEFIYLSDKIDDGYTYFKEDKKQVFLFDDFLGKNFFEAKSLQKNDDKIVKFINKIKDSPDKILILATREYILNQAKEVYEAFKIHDIEIAKCIIDLSTYTKIIKAKILYNHLFHGQIPEEYLNNLLEFDNYKKLINHTNYNPRIIETFIKQKIWNNCKPVLFFNTIKGYFDNPQSVWLYSFENSLDKFSQYTLLVLSTLGNPVLLTDLEIAVESFLLKNSKLGINFDSLTFSKSIRELENTFIKTILDKKGDIVIEYQNPSIYDFLVNYLKDKNKIIDDLITSFIFVDQFQTIFSGQELFGKIRLKQELIDSLADKLIELENNYKTCRIYKIEVNGLQFTKNYDYIYGFINYLNTHYSIYNRKIKEFIYNSFNQRLIFTGYSYHSDYLNLLGTLELSKFKIDKYLILDSFLIYSYSIYHLELFESFFSIFPEKYQEYINSTRFFALAHRLILEENIKDEETIYYKATLETVNAKYNLGLENHINEIEILSAQFDSYINHEIDITSNMKSDDYFTDNLNEDVIIKEIFNGLKEL</sequence>
<gene>
    <name evidence="3" type="ORF">JI747_017560</name>
</gene>
<dbReference type="InterPro" id="IPR027417">
    <property type="entry name" value="P-loop_NTPase"/>
</dbReference>
<feature type="domain" description="Novel STAND NTPase 3" evidence="2">
    <location>
        <begin position="172"/>
        <end position="330"/>
    </location>
</feature>
<name>A0ABS8A4S4_9FLAO</name>
<dbReference type="InterPro" id="IPR011856">
    <property type="entry name" value="tRNA_endonuc-like_dom_sf"/>
</dbReference>
<comment type="caution">
    <text evidence="3">The sequence shown here is derived from an EMBL/GenBank/DDBJ whole genome shotgun (WGS) entry which is preliminary data.</text>
</comment>
<keyword evidence="4" id="KW-1185">Reference proteome</keyword>
<reference evidence="3 4" key="1">
    <citation type="submission" date="2021-09" db="EMBL/GenBank/DDBJ databases">
        <title>Genome sequencing and assembly of Chryseobacterium sp. RG1.</title>
        <authorList>
            <person name="Chhetri G."/>
        </authorList>
    </citation>
    <scope>NUCLEOTIDE SEQUENCE [LARGE SCALE GENOMIC DNA]</scope>
    <source>
        <strain evidence="3 4">RG1</strain>
    </source>
</reference>
<dbReference type="Pfam" id="PF20720">
    <property type="entry name" value="nSTAND3"/>
    <property type="match status" value="1"/>
</dbReference>
<dbReference type="RefSeq" id="WP_225690176.1">
    <property type="nucleotide sequence ID" value="NZ_JAERSE020000005.1"/>
</dbReference>
<dbReference type="SUPFAM" id="SSF52540">
    <property type="entry name" value="P-loop containing nucleoside triphosphate hydrolases"/>
    <property type="match status" value="1"/>
</dbReference>
<evidence type="ECO:0000313" key="3">
    <source>
        <dbReference type="EMBL" id="MCA6068977.1"/>
    </source>
</evidence>